<sequence length="600" mass="69244">MRHYIFGLLAMLLLLYSCANPGYPTGGPKDMDPPKIKKSTPKPNALNFNKKQITIEFDEIIKLNDVYQKFVVSPPLKKRPTIVERANKLSIEFDEEEVLQENTTYTLDFADAVEDNNEGNAIESFVFSFSTGEVVDSFAIMGNLWEAFDLAPVEGALVMVHKNLNDTAFTHDVPVRLGKTNKEGRFAIRNLSPGNYRVYAIEDGNRNYMFDQPGEYIAWLDTIVSPAMEYVEMPDTIAPDSVIYSEELVYTPNDLKLFLFKEESTQQYQLGEERKDSNTLAFFFNLPLEDFSLQPVLDEPFDEDWAVFEPTAKNDTMFVWITDSALYKRDTLTMAFSYLGLDSLNNPAQINDTVRMYYFELPKKKESRRQKKGVPEKVKTLQLARSPSTVDVYSSFDFIMPTPVKLMDETAIGLLEKVDTLWEERDFVLRQDSTFKRRYSVSRKWTPGANYLLSVDSAAIEDVYGLKNDSIGKKFSVKTLESYGVLLIDLGYGEDDWLLQLLDNSEKVVRQKYVPNSGKVGFEYLNVGSYSLKLVLDRNKNGKWDTGNYARKLQPEQVFYYPEKVDVRANWEVVVKWELEKFDIYDFVEKNRRPKKRDEL</sequence>
<accession>A0A521D5H4</accession>
<name>A0A521D5H4_SACCC</name>
<evidence type="ECO:0000313" key="4">
    <source>
        <dbReference type="EMBL" id="SMO66140.1"/>
    </source>
</evidence>
<keyword evidence="5" id="KW-1185">Reference proteome</keyword>
<evidence type="ECO:0000256" key="1">
    <source>
        <dbReference type="ARBA" id="ARBA00022729"/>
    </source>
</evidence>
<keyword evidence="1 2" id="KW-0732">Signal</keyword>
<protein>
    <submittedName>
        <fullName evidence="4">Ig-like domain-containing protein</fullName>
    </submittedName>
</protein>
<feature type="chain" id="PRO_5022076857" evidence="2">
    <location>
        <begin position="20"/>
        <end position="600"/>
    </location>
</feature>
<feature type="signal peptide" evidence="2">
    <location>
        <begin position="1"/>
        <end position="19"/>
    </location>
</feature>
<dbReference type="SUPFAM" id="SSF49478">
    <property type="entry name" value="Cna protein B-type domain"/>
    <property type="match status" value="1"/>
</dbReference>
<evidence type="ECO:0000256" key="2">
    <source>
        <dbReference type="SAM" id="SignalP"/>
    </source>
</evidence>
<organism evidence="4 5">
    <name type="scientific">Saccharicrinis carchari</name>
    <dbReference type="NCBI Taxonomy" id="1168039"/>
    <lineage>
        <taxon>Bacteria</taxon>
        <taxon>Pseudomonadati</taxon>
        <taxon>Bacteroidota</taxon>
        <taxon>Bacteroidia</taxon>
        <taxon>Marinilabiliales</taxon>
        <taxon>Marinilabiliaceae</taxon>
        <taxon>Saccharicrinis</taxon>
    </lineage>
</organism>
<proteinExistence type="predicted"/>
<feature type="domain" description="SbsA Ig-like" evidence="3">
    <location>
        <begin position="30"/>
        <end position="131"/>
    </location>
</feature>
<evidence type="ECO:0000259" key="3">
    <source>
        <dbReference type="Pfam" id="PF13205"/>
    </source>
</evidence>
<dbReference type="EMBL" id="FXTB01000004">
    <property type="protein sequence ID" value="SMO66140.1"/>
    <property type="molecule type" value="Genomic_DNA"/>
</dbReference>
<dbReference type="Pfam" id="PF13205">
    <property type="entry name" value="Big_5"/>
    <property type="match status" value="1"/>
</dbReference>
<dbReference type="PROSITE" id="PS51257">
    <property type="entry name" value="PROKAR_LIPOPROTEIN"/>
    <property type="match status" value="1"/>
</dbReference>
<dbReference type="InterPro" id="IPR032812">
    <property type="entry name" value="SbsA_Ig"/>
</dbReference>
<evidence type="ECO:0000313" key="5">
    <source>
        <dbReference type="Proteomes" id="UP000319040"/>
    </source>
</evidence>
<dbReference type="Proteomes" id="UP000319040">
    <property type="component" value="Unassembled WGS sequence"/>
</dbReference>
<dbReference type="AlphaFoldDB" id="A0A521D5H4"/>
<reference evidence="4 5" key="1">
    <citation type="submission" date="2017-05" db="EMBL/GenBank/DDBJ databases">
        <authorList>
            <person name="Varghese N."/>
            <person name="Submissions S."/>
        </authorList>
    </citation>
    <scope>NUCLEOTIDE SEQUENCE [LARGE SCALE GENOMIC DNA]</scope>
    <source>
        <strain evidence="4 5">DSM 27040</strain>
    </source>
</reference>
<dbReference type="OrthoDB" id="9809989at2"/>
<gene>
    <name evidence="4" type="ORF">SAMN06265379_104161</name>
</gene>
<dbReference type="RefSeq" id="WP_142533312.1">
    <property type="nucleotide sequence ID" value="NZ_FXTB01000004.1"/>
</dbReference>